<feature type="region of interest" description="Disordered" evidence="1">
    <location>
        <begin position="71"/>
        <end position="110"/>
    </location>
</feature>
<name>A0AAE9MS08_9SPIR</name>
<evidence type="ECO:0000313" key="3">
    <source>
        <dbReference type="Proteomes" id="UP001058682"/>
    </source>
</evidence>
<reference evidence="2" key="1">
    <citation type="submission" date="2019-04" db="EMBL/GenBank/DDBJ databases">
        <title>Whole genome sequencing of oral phylogroup 2 treponemes.</title>
        <authorList>
            <person name="Chan Y."/>
            <person name="Zeng H.H."/>
            <person name="Yu X.L."/>
            <person name="Leung W.K."/>
            <person name="Watt R.M."/>
        </authorList>
    </citation>
    <scope>NUCLEOTIDE SEQUENCE</scope>
    <source>
        <strain evidence="2">OMZ 835</strain>
    </source>
</reference>
<organism evidence="2 3">
    <name type="scientific">Treponema putidum</name>
    <dbReference type="NCBI Taxonomy" id="221027"/>
    <lineage>
        <taxon>Bacteria</taxon>
        <taxon>Pseudomonadati</taxon>
        <taxon>Spirochaetota</taxon>
        <taxon>Spirochaetia</taxon>
        <taxon>Spirochaetales</taxon>
        <taxon>Treponemataceae</taxon>
        <taxon>Treponema</taxon>
    </lineage>
</organism>
<protein>
    <submittedName>
        <fullName evidence="2">Uncharacterized protein</fullName>
    </submittedName>
</protein>
<accession>A0AAE9MS08</accession>
<dbReference type="EMBL" id="CP038804">
    <property type="protein sequence ID" value="UTY32602.1"/>
    <property type="molecule type" value="Genomic_DNA"/>
</dbReference>
<evidence type="ECO:0000313" key="2">
    <source>
        <dbReference type="EMBL" id="UTY32602.1"/>
    </source>
</evidence>
<feature type="compositionally biased region" description="Gly residues" evidence="1">
    <location>
        <begin position="81"/>
        <end position="93"/>
    </location>
</feature>
<dbReference type="RefSeq" id="WP_255818160.1">
    <property type="nucleotide sequence ID" value="NZ_CP038804.1"/>
</dbReference>
<dbReference type="Proteomes" id="UP001058682">
    <property type="component" value="Chromosome"/>
</dbReference>
<proteinExistence type="predicted"/>
<gene>
    <name evidence="2" type="ORF">E4N74_00150</name>
</gene>
<evidence type="ECO:0000256" key="1">
    <source>
        <dbReference type="SAM" id="MobiDB-lite"/>
    </source>
</evidence>
<dbReference type="AlphaFoldDB" id="A0AAE9MS08"/>
<sequence>MTNKQGCPILISEAVTVSSLINGKHKLIRFLISLWRKFNTNKKTTNEDVGFFSVENPSIIEPIASICSGRPNDALAPPHVDGGGSGGGGGGGVDPFPSPVIEPSKPKNRR</sequence>